<dbReference type="AlphaFoldDB" id="A4S7J0"/>
<dbReference type="KEGG" id="olu:OSTLU_27507"/>
<accession>A4S7J0</accession>
<name>A4S7J0_OSTLU</name>
<dbReference type="Gramene" id="ABO99753">
    <property type="protein sequence ID" value="ABO99753"/>
    <property type="gene ID" value="OSTLU_27507"/>
</dbReference>
<dbReference type="GeneID" id="5005591"/>
<dbReference type="Proteomes" id="UP000001568">
    <property type="component" value="Chromosome 14"/>
</dbReference>
<evidence type="ECO:0000313" key="1">
    <source>
        <dbReference type="EMBL" id="ABO99753.1"/>
    </source>
</evidence>
<reference evidence="1 2" key="1">
    <citation type="journal article" date="2007" name="Proc. Natl. Acad. Sci. U.S.A.">
        <title>The tiny eukaryote Ostreococcus provides genomic insights into the paradox of plankton speciation.</title>
        <authorList>
            <person name="Palenik B."/>
            <person name="Grimwood J."/>
            <person name="Aerts A."/>
            <person name="Rouze P."/>
            <person name="Salamov A."/>
            <person name="Putnam N."/>
            <person name="Dupont C."/>
            <person name="Jorgensen R."/>
            <person name="Derelle E."/>
            <person name="Rombauts S."/>
            <person name="Zhou K."/>
            <person name="Otillar R."/>
            <person name="Merchant S.S."/>
            <person name="Podell S."/>
            <person name="Gaasterland T."/>
            <person name="Napoli C."/>
            <person name="Gendler K."/>
            <person name="Manuell A."/>
            <person name="Tai V."/>
            <person name="Vallon O."/>
            <person name="Piganeau G."/>
            <person name="Jancek S."/>
            <person name="Heijde M."/>
            <person name="Jabbari K."/>
            <person name="Bowler C."/>
            <person name="Lohr M."/>
            <person name="Robbens S."/>
            <person name="Werner G."/>
            <person name="Dubchak I."/>
            <person name="Pazour G.J."/>
            <person name="Ren Q."/>
            <person name="Paulsen I."/>
            <person name="Delwiche C."/>
            <person name="Schmutz J."/>
            <person name="Rokhsar D."/>
            <person name="Van de Peer Y."/>
            <person name="Moreau H."/>
            <person name="Grigoriev I.V."/>
        </authorList>
    </citation>
    <scope>NUCLEOTIDE SEQUENCE [LARGE SCALE GENOMIC DNA]</scope>
    <source>
        <strain evidence="1 2">CCE9901</strain>
    </source>
</reference>
<dbReference type="HOGENOM" id="CLU_2077040_0_0_1"/>
<protein>
    <submittedName>
        <fullName evidence="1">Uncharacterized protein</fullName>
    </submittedName>
</protein>
<gene>
    <name evidence="1" type="ORF">OSTLU_27507</name>
</gene>
<evidence type="ECO:0000313" key="2">
    <source>
        <dbReference type="Proteomes" id="UP000001568"/>
    </source>
</evidence>
<keyword evidence="2" id="KW-1185">Reference proteome</keyword>
<sequence>MLSSNLSNLLSTKCRRCKLANVNAAIIRASASAGRISEFGANVTTKDVGSTYKVAIFSKLSCEVCFPTNVSRGAMAEPAEALRCGSCVWRSLQKFKIVQTRSSPARITRPFFVVVSWT</sequence>
<dbReference type="RefSeq" id="XP_001421460.1">
    <property type="nucleotide sequence ID" value="XM_001421423.1"/>
</dbReference>
<proteinExistence type="predicted"/>
<dbReference type="EMBL" id="CP000594">
    <property type="protein sequence ID" value="ABO99753.1"/>
    <property type="molecule type" value="Genomic_DNA"/>
</dbReference>
<organism evidence="1 2">
    <name type="scientific">Ostreococcus lucimarinus (strain CCE9901)</name>
    <dbReference type="NCBI Taxonomy" id="436017"/>
    <lineage>
        <taxon>Eukaryota</taxon>
        <taxon>Viridiplantae</taxon>
        <taxon>Chlorophyta</taxon>
        <taxon>Mamiellophyceae</taxon>
        <taxon>Mamiellales</taxon>
        <taxon>Bathycoccaceae</taxon>
        <taxon>Ostreococcus</taxon>
    </lineage>
</organism>